<sequence length="192" mass="20271">MDCSKIQVGFSLEECQALAVPGTGPRVILLNFSDIDKSKSVAGDSIISSIVLKQGTKGYEVESLPNATVGSDSINVGTYVRTHAHNVIVRIFQKSEAAKKFVNGLTNAKVVAIVENNEHGIVGEVKYEVYGWDSGLGLSDLTTGTDMADNVVYQATLASDSNAPEKTLPKSFYSENEAATDAAITALLSPAA</sequence>
<protein>
    <recommendedName>
        <fullName evidence="2">Major tail protein</fullName>
    </recommendedName>
</protein>
<organism evidence="1">
    <name type="scientific">Siphoviridae sp. ct3b712</name>
    <dbReference type="NCBI Taxonomy" id="2826283"/>
    <lineage>
        <taxon>Viruses</taxon>
        <taxon>Duplodnaviria</taxon>
        <taxon>Heunggongvirae</taxon>
        <taxon>Uroviricota</taxon>
        <taxon>Caudoviricetes</taxon>
    </lineage>
</organism>
<evidence type="ECO:0008006" key="2">
    <source>
        <dbReference type="Google" id="ProtNLM"/>
    </source>
</evidence>
<accession>A0A8S5M4B1</accession>
<evidence type="ECO:0000313" key="1">
    <source>
        <dbReference type="EMBL" id="DAD76907.1"/>
    </source>
</evidence>
<proteinExistence type="predicted"/>
<reference evidence="1" key="1">
    <citation type="journal article" date="2021" name="Proc. Natl. Acad. Sci. U.S.A.">
        <title>A Catalog of Tens of Thousands of Viruses from Human Metagenomes Reveals Hidden Associations with Chronic Diseases.</title>
        <authorList>
            <person name="Tisza M.J."/>
            <person name="Buck C.B."/>
        </authorList>
    </citation>
    <scope>NUCLEOTIDE SEQUENCE</scope>
    <source>
        <strain evidence="1">Ct3b712</strain>
    </source>
</reference>
<dbReference type="EMBL" id="BK014813">
    <property type="protein sequence ID" value="DAD76907.1"/>
    <property type="molecule type" value="Genomic_DNA"/>
</dbReference>
<name>A0A8S5M4B1_9CAUD</name>